<dbReference type="AlphaFoldDB" id="A0A814KYL2"/>
<protein>
    <submittedName>
        <fullName evidence="2">Uncharacterized protein</fullName>
    </submittedName>
</protein>
<name>A0A814KYL2_9BILA</name>
<feature type="compositionally biased region" description="Basic and acidic residues" evidence="1">
    <location>
        <begin position="1"/>
        <end position="20"/>
    </location>
</feature>
<reference evidence="2" key="1">
    <citation type="submission" date="2021-02" db="EMBL/GenBank/DDBJ databases">
        <authorList>
            <person name="Nowell W R."/>
        </authorList>
    </citation>
    <scope>NUCLEOTIDE SEQUENCE</scope>
    <source>
        <strain evidence="2">Ploen Becks lab</strain>
    </source>
</reference>
<feature type="region of interest" description="Disordered" evidence="1">
    <location>
        <begin position="1"/>
        <end position="22"/>
    </location>
</feature>
<proteinExistence type="predicted"/>
<gene>
    <name evidence="2" type="ORF">OXX778_LOCUS19054</name>
</gene>
<dbReference type="Proteomes" id="UP000663879">
    <property type="component" value="Unassembled WGS sequence"/>
</dbReference>
<keyword evidence="3" id="KW-1185">Reference proteome</keyword>
<evidence type="ECO:0000256" key="1">
    <source>
        <dbReference type="SAM" id="MobiDB-lite"/>
    </source>
</evidence>
<evidence type="ECO:0000313" key="3">
    <source>
        <dbReference type="Proteomes" id="UP000663879"/>
    </source>
</evidence>
<evidence type="ECO:0000313" key="2">
    <source>
        <dbReference type="EMBL" id="CAF1055990.1"/>
    </source>
</evidence>
<accession>A0A814KYL2</accession>
<sequence length="105" mass="12343">MNTQNDKYKNKKYNELRNNSDENLVSSYKPKYSFKINTAVTVTDYILNGNPDDQDSNMSEGEDNYVKKRKIEFEYEDYYADNNNYLKCTQASQSESSVAKLKKTY</sequence>
<organism evidence="2 3">
    <name type="scientific">Brachionus calyciflorus</name>
    <dbReference type="NCBI Taxonomy" id="104777"/>
    <lineage>
        <taxon>Eukaryota</taxon>
        <taxon>Metazoa</taxon>
        <taxon>Spiralia</taxon>
        <taxon>Gnathifera</taxon>
        <taxon>Rotifera</taxon>
        <taxon>Eurotatoria</taxon>
        <taxon>Monogononta</taxon>
        <taxon>Pseudotrocha</taxon>
        <taxon>Ploima</taxon>
        <taxon>Brachionidae</taxon>
        <taxon>Brachionus</taxon>
    </lineage>
</organism>
<comment type="caution">
    <text evidence="2">The sequence shown here is derived from an EMBL/GenBank/DDBJ whole genome shotgun (WGS) entry which is preliminary data.</text>
</comment>
<dbReference type="EMBL" id="CAJNOC010005575">
    <property type="protein sequence ID" value="CAF1055990.1"/>
    <property type="molecule type" value="Genomic_DNA"/>
</dbReference>